<keyword evidence="6" id="KW-1133">Transmembrane helix</keyword>
<reference evidence="9 10" key="1">
    <citation type="submission" date="2018-11" db="EMBL/GenBank/DDBJ databases">
        <authorList>
            <consortium name="Pathogen Informatics"/>
        </authorList>
    </citation>
    <scope>NUCLEOTIDE SEQUENCE [LARGE SCALE GENOMIC DNA]</scope>
</reference>
<protein>
    <recommendedName>
        <fullName evidence="8">Glycosyltransferase family 92 protein</fullName>
        <ecNumber evidence="8">2.4.1.-</ecNumber>
    </recommendedName>
</protein>
<accession>A0A3P7JP62</accession>
<proteinExistence type="inferred from homology"/>
<evidence type="ECO:0000256" key="1">
    <source>
        <dbReference type="ARBA" id="ARBA00004167"/>
    </source>
</evidence>
<organism evidence="9 10">
    <name type="scientific">Strongylus vulgaris</name>
    <name type="common">Blood worm</name>
    <dbReference type="NCBI Taxonomy" id="40348"/>
    <lineage>
        <taxon>Eukaryota</taxon>
        <taxon>Metazoa</taxon>
        <taxon>Ecdysozoa</taxon>
        <taxon>Nematoda</taxon>
        <taxon>Chromadorea</taxon>
        <taxon>Rhabditida</taxon>
        <taxon>Rhabditina</taxon>
        <taxon>Rhabditomorpha</taxon>
        <taxon>Strongyloidea</taxon>
        <taxon>Strongylidae</taxon>
        <taxon>Strongylus</taxon>
    </lineage>
</organism>
<comment type="similarity">
    <text evidence="2 8">Belongs to the glycosyltransferase 92 family.</text>
</comment>
<evidence type="ECO:0000256" key="4">
    <source>
        <dbReference type="ARBA" id="ARBA00022679"/>
    </source>
</evidence>
<name>A0A3P7JP62_STRVU</name>
<sequence length="273" mass="31477">MLFGITALPTSAPNLSVRSPPTTVVRYFDIPHRDFYNNVMKEGTGKRGNSKQDITLLAAYKSPEQITVTIMSNGRYGNTVFCRYFDNAQNELHPPFKTVVFPEYSVFCVQRDAATFISLSDNSSGIYTYPVPITDRTKDVPEYFFSVCLAPLYGNEPKWLLLSEFIEHYKLQGAVHFYVYIRRIDEYSAIVLNDYVRTGDVEVVFLHDNYQKTDVDWQHIEIQAHGFNTTRRIKDCLTRAKGHSQWVAFVDLDERLTPTYYSGTLVEFLKLVI</sequence>
<evidence type="ECO:0000313" key="10">
    <source>
        <dbReference type="Proteomes" id="UP000270094"/>
    </source>
</evidence>
<dbReference type="AlphaFoldDB" id="A0A3P7JP62"/>
<keyword evidence="10" id="KW-1185">Reference proteome</keyword>
<evidence type="ECO:0000256" key="8">
    <source>
        <dbReference type="RuleBase" id="RU366017"/>
    </source>
</evidence>
<dbReference type="EC" id="2.4.1.-" evidence="8"/>
<dbReference type="GO" id="GO:0016757">
    <property type="term" value="F:glycosyltransferase activity"/>
    <property type="evidence" value="ECO:0007669"/>
    <property type="project" value="UniProtKB-UniRule"/>
</dbReference>
<dbReference type="GO" id="GO:0016020">
    <property type="term" value="C:membrane"/>
    <property type="evidence" value="ECO:0007669"/>
    <property type="project" value="UniProtKB-SubCell"/>
</dbReference>
<dbReference type="OrthoDB" id="5801206at2759"/>
<evidence type="ECO:0000256" key="3">
    <source>
        <dbReference type="ARBA" id="ARBA00022676"/>
    </source>
</evidence>
<gene>
    <name evidence="9" type="ORF">SVUK_LOCUS13015</name>
</gene>
<evidence type="ECO:0000256" key="6">
    <source>
        <dbReference type="ARBA" id="ARBA00022989"/>
    </source>
</evidence>
<keyword evidence="7" id="KW-0472">Membrane</keyword>
<evidence type="ECO:0000256" key="5">
    <source>
        <dbReference type="ARBA" id="ARBA00022692"/>
    </source>
</evidence>
<dbReference type="PANTHER" id="PTHR21461">
    <property type="entry name" value="GLYCOSYLTRANSFERASE FAMILY 92 PROTEIN"/>
    <property type="match status" value="1"/>
</dbReference>
<dbReference type="InterPro" id="IPR008166">
    <property type="entry name" value="Glyco_transf_92"/>
</dbReference>
<dbReference type="PANTHER" id="PTHR21461:SF40">
    <property type="entry name" value="GLYCOSYLTRANSFERASE FAMILY 92 PROTEIN"/>
    <property type="match status" value="1"/>
</dbReference>
<keyword evidence="3 8" id="KW-0328">Glycosyltransferase</keyword>
<comment type="subcellular location">
    <subcellularLocation>
        <location evidence="1">Membrane</location>
        <topology evidence="1">Single-pass membrane protein</topology>
    </subcellularLocation>
</comment>
<dbReference type="Pfam" id="PF01697">
    <property type="entry name" value="Glyco_transf_92"/>
    <property type="match status" value="1"/>
</dbReference>
<evidence type="ECO:0000313" key="9">
    <source>
        <dbReference type="EMBL" id="VDM78017.1"/>
    </source>
</evidence>
<dbReference type="GO" id="GO:0005737">
    <property type="term" value="C:cytoplasm"/>
    <property type="evidence" value="ECO:0007669"/>
    <property type="project" value="TreeGrafter"/>
</dbReference>
<evidence type="ECO:0000256" key="2">
    <source>
        <dbReference type="ARBA" id="ARBA00007647"/>
    </source>
</evidence>
<keyword evidence="4 8" id="KW-0808">Transferase</keyword>
<dbReference type="Proteomes" id="UP000270094">
    <property type="component" value="Unassembled WGS sequence"/>
</dbReference>
<keyword evidence="5" id="KW-0812">Transmembrane</keyword>
<evidence type="ECO:0000256" key="7">
    <source>
        <dbReference type="ARBA" id="ARBA00023136"/>
    </source>
</evidence>
<dbReference type="EMBL" id="UYYB01100723">
    <property type="protein sequence ID" value="VDM78017.1"/>
    <property type="molecule type" value="Genomic_DNA"/>
</dbReference>